<organism evidence="3 4">
    <name type="scientific">Streptomyces thermocarboxydovorans</name>
    <dbReference type="NCBI Taxonomy" id="59298"/>
    <lineage>
        <taxon>Bacteria</taxon>
        <taxon>Bacillati</taxon>
        <taxon>Actinomycetota</taxon>
        <taxon>Actinomycetes</taxon>
        <taxon>Kitasatosporales</taxon>
        <taxon>Streptomycetaceae</taxon>
        <taxon>Streptomyces</taxon>
    </lineage>
</organism>
<reference evidence="3 4" key="1">
    <citation type="journal article" date="2019" name="Int. J. Syst. Evol. Microbiol.">
        <title>The Global Catalogue of Microorganisms (GCM) 10K type strain sequencing project: providing services to taxonomists for standard genome sequencing and annotation.</title>
        <authorList>
            <consortium name="The Broad Institute Genomics Platform"/>
            <consortium name="The Broad Institute Genome Sequencing Center for Infectious Disease"/>
            <person name="Wu L."/>
            <person name="Ma J."/>
        </authorList>
    </citation>
    <scope>NUCLEOTIDE SEQUENCE [LARGE SCALE GENOMIC DNA]</scope>
    <source>
        <strain evidence="3 4">JCM 10367</strain>
    </source>
</reference>
<keyword evidence="4" id="KW-1185">Reference proteome</keyword>
<gene>
    <name evidence="3" type="ORF">GCM10009535_38880</name>
</gene>
<dbReference type="EMBL" id="BAAAGU010000040">
    <property type="protein sequence ID" value="GAA0656164.1"/>
    <property type="molecule type" value="Genomic_DNA"/>
</dbReference>
<sequence>MSEPYDGGAEERRRAEAARLREELRALGRSLDGPDPAAGAETMVERVLGRILAENLRVAEEPSRPERARERLRAVRRWSRLHRRRLVAVLCGLLTVLALTPPVRAAVADWFGFGGVEVRHDPSAAPPSDAPVPGCGPPVVSLGEARRRAGFEPLVPKELGSPDAVTVSRLPYGRFLVSLCWSERGRTIRLDEFPAQLDFTFAKTVREQPVWLSLNEDNPDGPRGPDGDDGDGSFHPALWFARPHALEFWLVDPDGRRFTREERTAGPTLLWTHGGGAFEPGAAGPETVTLRLEGVAAQGRALEIARSVGR</sequence>
<evidence type="ECO:0000313" key="4">
    <source>
        <dbReference type="Proteomes" id="UP001500724"/>
    </source>
</evidence>
<dbReference type="Proteomes" id="UP001500724">
    <property type="component" value="Unassembled WGS sequence"/>
</dbReference>
<keyword evidence="2" id="KW-0812">Transmembrane</keyword>
<evidence type="ECO:0000256" key="1">
    <source>
        <dbReference type="SAM" id="MobiDB-lite"/>
    </source>
</evidence>
<feature type="region of interest" description="Disordered" evidence="1">
    <location>
        <begin position="213"/>
        <end position="234"/>
    </location>
</feature>
<evidence type="ECO:0000256" key="2">
    <source>
        <dbReference type="SAM" id="Phobius"/>
    </source>
</evidence>
<keyword evidence="2" id="KW-1133">Transmembrane helix</keyword>
<accession>A0ABN1HK18</accession>
<keyword evidence="2" id="KW-0472">Membrane</keyword>
<proteinExistence type="predicted"/>
<comment type="caution">
    <text evidence="3">The sequence shown here is derived from an EMBL/GenBank/DDBJ whole genome shotgun (WGS) entry which is preliminary data.</text>
</comment>
<name>A0ABN1HK18_9ACTN</name>
<evidence type="ECO:0008006" key="5">
    <source>
        <dbReference type="Google" id="ProtNLM"/>
    </source>
</evidence>
<evidence type="ECO:0000313" key="3">
    <source>
        <dbReference type="EMBL" id="GAA0656164.1"/>
    </source>
</evidence>
<protein>
    <recommendedName>
        <fullName evidence="5">DUF4179 domain-containing protein</fullName>
    </recommendedName>
</protein>
<feature type="transmembrane region" description="Helical" evidence="2">
    <location>
        <begin position="86"/>
        <end position="103"/>
    </location>
</feature>
<dbReference type="RefSeq" id="WP_344003301.1">
    <property type="nucleotide sequence ID" value="NZ_BAAAGU010000040.1"/>
</dbReference>